<evidence type="ECO:0000259" key="2">
    <source>
        <dbReference type="PROSITE" id="PS50927"/>
    </source>
</evidence>
<dbReference type="SMART" id="SM00108">
    <property type="entry name" value="B_lectin"/>
    <property type="match status" value="1"/>
</dbReference>
<keyword evidence="4" id="KW-1185">Reference proteome</keyword>
<dbReference type="AlphaFoldDB" id="A0AAV9DGB5"/>
<organism evidence="3 4">
    <name type="scientific">Acorus calamus</name>
    <name type="common">Sweet flag</name>
    <dbReference type="NCBI Taxonomy" id="4465"/>
    <lineage>
        <taxon>Eukaryota</taxon>
        <taxon>Viridiplantae</taxon>
        <taxon>Streptophyta</taxon>
        <taxon>Embryophyta</taxon>
        <taxon>Tracheophyta</taxon>
        <taxon>Spermatophyta</taxon>
        <taxon>Magnoliopsida</taxon>
        <taxon>Liliopsida</taxon>
        <taxon>Acoraceae</taxon>
        <taxon>Acorus</taxon>
    </lineage>
</organism>
<evidence type="ECO:0000313" key="4">
    <source>
        <dbReference type="Proteomes" id="UP001180020"/>
    </source>
</evidence>
<dbReference type="Gene3D" id="2.90.10.10">
    <property type="entry name" value="Bulb-type lectin domain"/>
    <property type="match status" value="1"/>
</dbReference>
<dbReference type="PROSITE" id="PS50927">
    <property type="entry name" value="BULB_LECTIN"/>
    <property type="match status" value="1"/>
</dbReference>
<protein>
    <submittedName>
        <fullName evidence="3">Mannose-specific lectin</fullName>
    </submittedName>
</protein>
<keyword evidence="1" id="KW-0732">Signal</keyword>
<dbReference type="Proteomes" id="UP001180020">
    <property type="component" value="Unassembled WGS sequence"/>
</dbReference>
<evidence type="ECO:0000313" key="3">
    <source>
        <dbReference type="EMBL" id="KAK1299152.1"/>
    </source>
</evidence>
<dbReference type="CDD" id="cd00028">
    <property type="entry name" value="B_lectin"/>
    <property type="match status" value="1"/>
</dbReference>
<gene>
    <name evidence="3" type="primary">dfa</name>
    <name evidence="3" type="ORF">QJS10_CPB14g01186</name>
</gene>
<dbReference type="GO" id="GO:0051707">
    <property type="term" value="P:response to other organism"/>
    <property type="evidence" value="ECO:0007669"/>
    <property type="project" value="UniProtKB-ARBA"/>
</dbReference>
<evidence type="ECO:0000256" key="1">
    <source>
        <dbReference type="SAM" id="SignalP"/>
    </source>
</evidence>
<dbReference type="InterPro" id="IPR036426">
    <property type="entry name" value="Bulb-type_lectin_dom_sf"/>
</dbReference>
<feature type="domain" description="Bulb-type lectin" evidence="2">
    <location>
        <begin position="37"/>
        <end position="145"/>
    </location>
</feature>
<accession>A0AAV9DGB5</accession>
<sequence length="179" mass="19865">MTTSKKKNNNNNLSSILISSLMILIISLTSSPCEAQKNTMFSGEVLGMQSSLWYGNYRLIMQADCNLVLFDRGREVWSTNTGGKGSFCHLKMQSDANLVIYNYDDKPIWSTKTYRKNGNYMLVLQKDRNVVIYGTAFWSTKTYVSAARITGADDDHVEPEAVAGVVANVTEIVVANGGR</sequence>
<dbReference type="EMBL" id="JAUJYO010000014">
    <property type="protein sequence ID" value="KAK1299152.1"/>
    <property type="molecule type" value="Genomic_DNA"/>
</dbReference>
<feature type="signal peptide" evidence="1">
    <location>
        <begin position="1"/>
        <end position="35"/>
    </location>
</feature>
<feature type="chain" id="PRO_5043619976" evidence="1">
    <location>
        <begin position="36"/>
        <end position="179"/>
    </location>
</feature>
<comment type="caution">
    <text evidence="3">The sequence shown here is derived from an EMBL/GenBank/DDBJ whole genome shotgun (WGS) entry which is preliminary data.</text>
</comment>
<dbReference type="InterPro" id="IPR001480">
    <property type="entry name" value="Bulb-type_lectin_dom"/>
</dbReference>
<reference evidence="3" key="2">
    <citation type="submission" date="2023-06" db="EMBL/GenBank/DDBJ databases">
        <authorList>
            <person name="Ma L."/>
            <person name="Liu K.-W."/>
            <person name="Li Z."/>
            <person name="Hsiao Y.-Y."/>
            <person name="Qi Y."/>
            <person name="Fu T."/>
            <person name="Tang G."/>
            <person name="Zhang D."/>
            <person name="Sun W.-H."/>
            <person name="Liu D.-K."/>
            <person name="Li Y."/>
            <person name="Chen G.-Z."/>
            <person name="Liu X.-D."/>
            <person name="Liao X.-Y."/>
            <person name="Jiang Y.-T."/>
            <person name="Yu X."/>
            <person name="Hao Y."/>
            <person name="Huang J."/>
            <person name="Zhao X.-W."/>
            <person name="Ke S."/>
            <person name="Chen Y.-Y."/>
            <person name="Wu W.-L."/>
            <person name="Hsu J.-L."/>
            <person name="Lin Y.-F."/>
            <person name="Huang M.-D."/>
            <person name="Li C.-Y."/>
            <person name="Huang L."/>
            <person name="Wang Z.-W."/>
            <person name="Zhao X."/>
            <person name="Zhong W.-Y."/>
            <person name="Peng D.-H."/>
            <person name="Ahmad S."/>
            <person name="Lan S."/>
            <person name="Zhang J.-S."/>
            <person name="Tsai W.-C."/>
            <person name="Van De Peer Y."/>
            <person name="Liu Z.-J."/>
        </authorList>
    </citation>
    <scope>NUCLEOTIDE SEQUENCE</scope>
    <source>
        <strain evidence="3">CP</strain>
        <tissue evidence="3">Leaves</tissue>
    </source>
</reference>
<proteinExistence type="predicted"/>
<name>A0AAV9DGB5_ACOCL</name>
<dbReference type="SUPFAM" id="SSF51110">
    <property type="entry name" value="alpha-D-mannose-specific plant lectins"/>
    <property type="match status" value="1"/>
</dbReference>
<reference evidence="3" key="1">
    <citation type="journal article" date="2023" name="Nat. Commun.">
        <title>Diploid and tetraploid genomes of Acorus and the evolution of monocots.</title>
        <authorList>
            <person name="Ma L."/>
            <person name="Liu K.W."/>
            <person name="Li Z."/>
            <person name="Hsiao Y.Y."/>
            <person name="Qi Y."/>
            <person name="Fu T."/>
            <person name="Tang G.D."/>
            <person name="Zhang D."/>
            <person name="Sun W.H."/>
            <person name="Liu D.K."/>
            <person name="Li Y."/>
            <person name="Chen G.Z."/>
            <person name="Liu X.D."/>
            <person name="Liao X.Y."/>
            <person name="Jiang Y.T."/>
            <person name="Yu X."/>
            <person name="Hao Y."/>
            <person name="Huang J."/>
            <person name="Zhao X.W."/>
            <person name="Ke S."/>
            <person name="Chen Y.Y."/>
            <person name="Wu W.L."/>
            <person name="Hsu J.L."/>
            <person name="Lin Y.F."/>
            <person name="Huang M.D."/>
            <person name="Li C.Y."/>
            <person name="Huang L."/>
            <person name="Wang Z.W."/>
            <person name="Zhao X."/>
            <person name="Zhong W.Y."/>
            <person name="Peng D.H."/>
            <person name="Ahmad S."/>
            <person name="Lan S."/>
            <person name="Zhang J.S."/>
            <person name="Tsai W.C."/>
            <person name="Van de Peer Y."/>
            <person name="Liu Z.J."/>
        </authorList>
    </citation>
    <scope>NUCLEOTIDE SEQUENCE</scope>
    <source>
        <strain evidence="3">CP</strain>
    </source>
</reference>